<evidence type="ECO:0000313" key="3">
    <source>
        <dbReference type="EMBL" id="NED99858.1"/>
    </source>
</evidence>
<dbReference type="AlphaFoldDB" id="A0A6L9S481"/>
<proteinExistence type="predicted"/>
<dbReference type="GO" id="GO:0004527">
    <property type="term" value="F:exonuclease activity"/>
    <property type="evidence" value="ECO:0007669"/>
    <property type="project" value="UniProtKB-KW"/>
</dbReference>
<sequence length="336" mass="36875">MTTVVHAADVHLNSPLRRLAQHYPDEDWHRPTRDALARLVAVTIDETADVLILAGDIADRDWYDDGVARLVLEASAALYDAGVTVVAIDGNHDAACGIRRDLTAYGRRLPPNVVWFDADAGQTAVLDDAGLAVHGRSLPASVVPDDLTSSFPARVPGLFNIGVQHTSLDHRRGSKPCAPTTVDALLRLEYDYWALGHVHARRIVSDAPSWIAFAGNTQGRKPKEEGAKGATVFTVEGGQVRDMRHRLTATVRWARLQVNLRGDDDSDTAVERVHAELDAAATELPPGQRLAARVELTGQRPHRTERQRAEVEAGVRRWSSESGYLIEQIRWPDRAG</sequence>
<reference evidence="3 4" key="1">
    <citation type="submission" date="2020-02" db="EMBL/GenBank/DDBJ databases">
        <authorList>
            <person name="Li X.-J."/>
            <person name="Han X.-M."/>
        </authorList>
    </citation>
    <scope>NUCLEOTIDE SEQUENCE [LARGE SCALE GENOMIC DNA]</scope>
    <source>
        <strain evidence="3 4">CCTCC AB 2017055</strain>
    </source>
</reference>
<keyword evidence="4" id="KW-1185">Reference proteome</keyword>
<evidence type="ECO:0000313" key="4">
    <source>
        <dbReference type="Proteomes" id="UP000475214"/>
    </source>
</evidence>
<gene>
    <name evidence="3" type="ORF">G1H10_06725</name>
</gene>
<dbReference type="InterPro" id="IPR004843">
    <property type="entry name" value="Calcineurin-like_PHP"/>
</dbReference>
<dbReference type="PANTHER" id="PTHR30337">
    <property type="entry name" value="COMPONENT OF ATP-DEPENDENT DSDNA EXONUCLEASE"/>
    <property type="match status" value="1"/>
</dbReference>
<dbReference type="PANTHER" id="PTHR30337:SF7">
    <property type="entry name" value="PHOSPHOESTERASE"/>
    <property type="match status" value="1"/>
</dbReference>
<dbReference type="InterPro" id="IPR041796">
    <property type="entry name" value="Mre11_N"/>
</dbReference>
<dbReference type="EMBL" id="JAAGOA010000004">
    <property type="protein sequence ID" value="NED99858.1"/>
    <property type="molecule type" value="Genomic_DNA"/>
</dbReference>
<comment type="caution">
    <text evidence="3">The sequence shown here is derived from an EMBL/GenBank/DDBJ whole genome shotgun (WGS) entry which is preliminary data.</text>
</comment>
<dbReference type="InterPro" id="IPR029052">
    <property type="entry name" value="Metallo-depent_PP-like"/>
</dbReference>
<accession>A0A6L9S481</accession>
<evidence type="ECO:0000259" key="2">
    <source>
        <dbReference type="Pfam" id="PF00149"/>
    </source>
</evidence>
<name>A0A6L9S481_9ACTN</name>
<evidence type="ECO:0000256" key="1">
    <source>
        <dbReference type="ARBA" id="ARBA00022801"/>
    </source>
</evidence>
<keyword evidence="3" id="KW-0540">Nuclease</keyword>
<keyword evidence="3" id="KW-0269">Exonuclease</keyword>
<dbReference type="InterPro" id="IPR050535">
    <property type="entry name" value="DNA_Repair-Maintenance_Comp"/>
</dbReference>
<dbReference type="Proteomes" id="UP000475214">
    <property type="component" value="Unassembled WGS sequence"/>
</dbReference>
<dbReference type="RefSeq" id="WP_163734599.1">
    <property type="nucleotide sequence ID" value="NZ_JAAGOA010000004.1"/>
</dbReference>
<dbReference type="CDD" id="cd00840">
    <property type="entry name" value="MPP_Mre11_N"/>
    <property type="match status" value="1"/>
</dbReference>
<organism evidence="3 4">
    <name type="scientific">Phytoactinopolyspora halotolerans</name>
    <dbReference type="NCBI Taxonomy" id="1981512"/>
    <lineage>
        <taxon>Bacteria</taxon>
        <taxon>Bacillati</taxon>
        <taxon>Actinomycetota</taxon>
        <taxon>Actinomycetes</taxon>
        <taxon>Jiangellales</taxon>
        <taxon>Jiangellaceae</taxon>
        <taxon>Phytoactinopolyspora</taxon>
    </lineage>
</organism>
<keyword evidence="1" id="KW-0378">Hydrolase</keyword>
<dbReference type="Gene3D" id="3.60.21.10">
    <property type="match status" value="1"/>
</dbReference>
<protein>
    <submittedName>
        <fullName evidence="3">DNA repair exonuclease</fullName>
    </submittedName>
</protein>
<dbReference type="SUPFAM" id="SSF56300">
    <property type="entry name" value="Metallo-dependent phosphatases"/>
    <property type="match status" value="1"/>
</dbReference>
<feature type="domain" description="Calcineurin-like phosphoesterase" evidence="2">
    <location>
        <begin position="3"/>
        <end position="200"/>
    </location>
</feature>
<dbReference type="Pfam" id="PF00149">
    <property type="entry name" value="Metallophos"/>
    <property type="match status" value="1"/>
</dbReference>